<dbReference type="AlphaFoldDB" id="A0A8S4SC23"/>
<sequence>MESKRRKVIRSESREMIAKVYHFLKEEYAFMAAYNNDKCDLTPLRNIRQRTADATGVSTGTVTRILKQEKNLPSPTSQFTSSKKKHSKKENEVNLVEIYIKQEKSDETDTDG</sequence>
<evidence type="ECO:0000313" key="3">
    <source>
        <dbReference type="Proteomes" id="UP000838756"/>
    </source>
</evidence>
<accession>A0A8S4SC23</accession>
<feature type="region of interest" description="Disordered" evidence="1">
    <location>
        <begin position="69"/>
        <end position="90"/>
    </location>
</feature>
<protein>
    <submittedName>
        <fullName evidence="2">Jg4171 protein</fullName>
    </submittedName>
</protein>
<proteinExistence type="predicted"/>
<evidence type="ECO:0000313" key="2">
    <source>
        <dbReference type="EMBL" id="CAH2258415.1"/>
    </source>
</evidence>
<name>A0A8S4SC23_9NEOP</name>
<organism evidence="2 3">
    <name type="scientific">Pararge aegeria aegeria</name>
    <dbReference type="NCBI Taxonomy" id="348720"/>
    <lineage>
        <taxon>Eukaryota</taxon>
        <taxon>Metazoa</taxon>
        <taxon>Ecdysozoa</taxon>
        <taxon>Arthropoda</taxon>
        <taxon>Hexapoda</taxon>
        <taxon>Insecta</taxon>
        <taxon>Pterygota</taxon>
        <taxon>Neoptera</taxon>
        <taxon>Endopterygota</taxon>
        <taxon>Lepidoptera</taxon>
        <taxon>Glossata</taxon>
        <taxon>Ditrysia</taxon>
        <taxon>Papilionoidea</taxon>
        <taxon>Nymphalidae</taxon>
        <taxon>Satyrinae</taxon>
        <taxon>Satyrini</taxon>
        <taxon>Parargina</taxon>
        <taxon>Pararge</taxon>
    </lineage>
</organism>
<gene>
    <name evidence="2" type="primary">jg4171</name>
    <name evidence="2" type="ORF">PAEG_LOCUS23332</name>
</gene>
<dbReference type="OrthoDB" id="2266637at2759"/>
<reference evidence="2" key="1">
    <citation type="submission" date="2022-03" db="EMBL/GenBank/DDBJ databases">
        <authorList>
            <person name="Lindestad O."/>
        </authorList>
    </citation>
    <scope>NUCLEOTIDE SEQUENCE</scope>
</reference>
<comment type="caution">
    <text evidence="2">The sequence shown here is derived from an EMBL/GenBank/DDBJ whole genome shotgun (WGS) entry which is preliminary data.</text>
</comment>
<dbReference type="EMBL" id="CAKXAJ010026146">
    <property type="protein sequence ID" value="CAH2258415.1"/>
    <property type="molecule type" value="Genomic_DNA"/>
</dbReference>
<dbReference type="Proteomes" id="UP000838756">
    <property type="component" value="Unassembled WGS sequence"/>
</dbReference>
<evidence type="ECO:0000256" key="1">
    <source>
        <dbReference type="SAM" id="MobiDB-lite"/>
    </source>
</evidence>
<keyword evidence="3" id="KW-1185">Reference proteome</keyword>
<feature type="compositionally biased region" description="Polar residues" evidence="1">
    <location>
        <begin position="71"/>
        <end position="80"/>
    </location>
</feature>